<proteinExistence type="predicted"/>
<comment type="caution">
    <text evidence="1">The sequence shown here is derived from an EMBL/GenBank/DDBJ whole genome shotgun (WGS) entry which is preliminary data.</text>
</comment>
<protein>
    <submittedName>
        <fullName evidence="1">Uncharacterized protein</fullName>
    </submittedName>
</protein>
<sequence length="85" mass="9285">MASARALIVIEKWVVKDFALTLNRVPVFNSGFGSIFDFDPNQAFHLNPDPTLRFGPGPVLNCDTRSESVLGLHSAPVSLSTIRTN</sequence>
<evidence type="ECO:0000313" key="1">
    <source>
        <dbReference type="EMBL" id="GBP55882.1"/>
    </source>
</evidence>
<dbReference type="Proteomes" id="UP000299102">
    <property type="component" value="Unassembled WGS sequence"/>
</dbReference>
<gene>
    <name evidence="1" type="ORF">EVAR_89708_1</name>
</gene>
<reference evidence="1 2" key="1">
    <citation type="journal article" date="2019" name="Commun. Biol.">
        <title>The bagworm genome reveals a unique fibroin gene that provides high tensile strength.</title>
        <authorList>
            <person name="Kono N."/>
            <person name="Nakamura H."/>
            <person name="Ohtoshi R."/>
            <person name="Tomita M."/>
            <person name="Numata K."/>
            <person name="Arakawa K."/>
        </authorList>
    </citation>
    <scope>NUCLEOTIDE SEQUENCE [LARGE SCALE GENOMIC DNA]</scope>
</reference>
<name>A0A4C1WYW9_EUMVA</name>
<organism evidence="1 2">
    <name type="scientific">Eumeta variegata</name>
    <name type="common">Bagworm moth</name>
    <name type="synonym">Eumeta japonica</name>
    <dbReference type="NCBI Taxonomy" id="151549"/>
    <lineage>
        <taxon>Eukaryota</taxon>
        <taxon>Metazoa</taxon>
        <taxon>Ecdysozoa</taxon>
        <taxon>Arthropoda</taxon>
        <taxon>Hexapoda</taxon>
        <taxon>Insecta</taxon>
        <taxon>Pterygota</taxon>
        <taxon>Neoptera</taxon>
        <taxon>Endopterygota</taxon>
        <taxon>Lepidoptera</taxon>
        <taxon>Glossata</taxon>
        <taxon>Ditrysia</taxon>
        <taxon>Tineoidea</taxon>
        <taxon>Psychidae</taxon>
        <taxon>Oiketicinae</taxon>
        <taxon>Eumeta</taxon>
    </lineage>
</organism>
<accession>A0A4C1WYW9</accession>
<evidence type="ECO:0000313" key="2">
    <source>
        <dbReference type="Proteomes" id="UP000299102"/>
    </source>
</evidence>
<keyword evidence="2" id="KW-1185">Reference proteome</keyword>
<dbReference type="EMBL" id="BGZK01000680">
    <property type="protein sequence ID" value="GBP55882.1"/>
    <property type="molecule type" value="Genomic_DNA"/>
</dbReference>
<dbReference type="AlphaFoldDB" id="A0A4C1WYW9"/>